<dbReference type="InterPro" id="IPR003593">
    <property type="entry name" value="AAA+_ATPase"/>
</dbReference>
<dbReference type="Pfam" id="PF06068">
    <property type="entry name" value="TIP49"/>
    <property type="match status" value="1"/>
</dbReference>
<comment type="similarity">
    <text evidence="3 13">Belongs to the RuvB family.</text>
</comment>
<evidence type="ECO:0000256" key="9">
    <source>
        <dbReference type="ARBA" id="ARBA00023015"/>
    </source>
</evidence>
<dbReference type="SUPFAM" id="SSF52540">
    <property type="entry name" value="P-loop containing nucleoside triphosphate hydrolases"/>
    <property type="match status" value="1"/>
</dbReference>
<keyword evidence="13" id="KW-0156">Chromatin regulator</keyword>
<dbReference type="GO" id="GO:0003678">
    <property type="term" value="F:DNA helicase activity"/>
    <property type="evidence" value="ECO:0007669"/>
    <property type="project" value="UniProtKB-EC"/>
</dbReference>
<keyword evidence="10 13" id="KW-0804">Transcription</keyword>
<dbReference type="Gene3D" id="2.40.50.360">
    <property type="entry name" value="RuvB-like helicase, domain II"/>
    <property type="match status" value="1"/>
</dbReference>
<evidence type="ECO:0000256" key="4">
    <source>
        <dbReference type="ARBA" id="ARBA00022741"/>
    </source>
</evidence>
<dbReference type="InterPro" id="IPR042487">
    <property type="entry name" value="RuvBL1/2_DNA/RNA_bd_dom"/>
</dbReference>
<dbReference type="Gene3D" id="1.10.8.60">
    <property type="match status" value="1"/>
</dbReference>
<evidence type="ECO:0000256" key="8">
    <source>
        <dbReference type="ARBA" id="ARBA00022840"/>
    </source>
</evidence>
<dbReference type="FunFam" id="2.40.50.360:FF:000002">
    <property type="entry name" value="RuvB-like helicase"/>
    <property type="match status" value="1"/>
</dbReference>
<sequence length="383" mass="42075">MLGSQKISEARDITRIERIGAHSHIRGLGLDDSLDPRPVSQGLVGQRKARRAAGVVAEMVKEGKIAGRAVLLAGTPGTGKTAIAMGLAQSLGPETPFTSMAGSEIYSLEMSKTEALAQAFRRSIGVRIREETEIIEGEVVEVLIDRPASGTGAKVGKVTLKTTEMETIYDLGTKMIEFVIKEKVQTGDVITIDRATGKITKLGRSFTRARDYDATGAQTRFVQCPEGELQKRKEVVHTVTLHEIDVINSRTQGFLALFSGDTGEIKPERGRKGRDCSWVLFIDEVHMLDMECFSYLNRALEDDMAPVVVMATNRGISRIRGTNYMSPHGIPIDLLDRMIIIPTTAYDEKELGQILKIRCEEEDTDISEDALKVLTRIALEASL</sequence>
<evidence type="ECO:0000256" key="5">
    <source>
        <dbReference type="ARBA" id="ARBA00022763"/>
    </source>
</evidence>
<dbReference type="OrthoDB" id="10060499at2759"/>
<evidence type="ECO:0000256" key="1">
    <source>
        <dbReference type="ARBA" id="ARBA00002300"/>
    </source>
</evidence>
<comment type="function">
    <text evidence="1 13">Proposed core component of the chromatin remodeling Ino80 complex which is involved in transcriptional regulation, DNA replication and probably DNA repair.</text>
</comment>
<proteinExistence type="inferred from homology"/>
<feature type="non-terminal residue" evidence="15">
    <location>
        <position position="1"/>
    </location>
</feature>
<evidence type="ECO:0000256" key="7">
    <source>
        <dbReference type="ARBA" id="ARBA00022806"/>
    </source>
</evidence>
<dbReference type="InterPro" id="IPR041048">
    <property type="entry name" value="RuvB-like_C"/>
</dbReference>
<dbReference type="Gene3D" id="3.40.50.300">
    <property type="entry name" value="P-loop containing nucleotide triphosphate hydrolases"/>
    <property type="match status" value="1"/>
</dbReference>
<evidence type="ECO:0000256" key="2">
    <source>
        <dbReference type="ARBA" id="ARBA00004123"/>
    </source>
</evidence>
<evidence type="ECO:0000313" key="15">
    <source>
        <dbReference type="EMBL" id="QQP52006.1"/>
    </source>
</evidence>
<keyword evidence="5 13" id="KW-0227">DNA damage</keyword>
<reference evidence="16" key="1">
    <citation type="submission" date="2021-01" db="EMBL/GenBank/DDBJ databases">
        <title>Caligus Genome Assembly.</title>
        <authorList>
            <person name="Gallardo-Escarate C."/>
        </authorList>
    </citation>
    <scope>NUCLEOTIDE SEQUENCE [LARGE SCALE GENOMIC DNA]</scope>
</reference>
<name>A0A7T8HLK3_CALRO</name>
<comment type="catalytic activity">
    <reaction evidence="13">
        <text>ATP + H2O = ADP + phosphate + H(+)</text>
        <dbReference type="Rhea" id="RHEA:13065"/>
        <dbReference type="ChEBI" id="CHEBI:15377"/>
        <dbReference type="ChEBI" id="CHEBI:15378"/>
        <dbReference type="ChEBI" id="CHEBI:30616"/>
        <dbReference type="ChEBI" id="CHEBI:43474"/>
        <dbReference type="ChEBI" id="CHEBI:456216"/>
        <dbReference type="EC" id="3.6.4.12"/>
    </reaction>
</comment>
<organism evidence="15 16">
    <name type="scientific">Caligus rogercresseyi</name>
    <name type="common">Sea louse</name>
    <dbReference type="NCBI Taxonomy" id="217165"/>
    <lineage>
        <taxon>Eukaryota</taxon>
        <taxon>Metazoa</taxon>
        <taxon>Ecdysozoa</taxon>
        <taxon>Arthropoda</taxon>
        <taxon>Crustacea</taxon>
        <taxon>Multicrustacea</taxon>
        <taxon>Hexanauplia</taxon>
        <taxon>Copepoda</taxon>
        <taxon>Siphonostomatoida</taxon>
        <taxon>Caligidae</taxon>
        <taxon>Caligus</taxon>
    </lineage>
</organism>
<evidence type="ECO:0000259" key="14">
    <source>
        <dbReference type="SMART" id="SM00382"/>
    </source>
</evidence>
<dbReference type="PANTHER" id="PTHR11093">
    <property type="entry name" value="RUVB-RELATED REPTIN AND PONTIN"/>
    <property type="match status" value="1"/>
</dbReference>
<dbReference type="GO" id="GO:0005634">
    <property type="term" value="C:nucleus"/>
    <property type="evidence" value="ECO:0007669"/>
    <property type="project" value="UniProtKB-SubCell"/>
</dbReference>
<dbReference type="InterPro" id="IPR027417">
    <property type="entry name" value="P-loop_NTPase"/>
</dbReference>
<keyword evidence="4 13" id="KW-0547">Nucleotide-binding</keyword>
<dbReference type="EMBL" id="CP045892">
    <property type="protein sequence ID" value="QQP52006.1"/>
    <property type="molecule type" value="Genomic_DNA"/>
</dbReference>
<dbReference type="InterPro" id="IPR010339">
    <property type="entry name" value="TIP49_P-loop"/>
</dbReference>
<dbReference type="GO" id="GO:0006281">
    <property type="term" value="P:DNA repair"/>
    <property type="evidence" value="ECO:0007669"/>
    <property type="project" value="UniProtKB-KW"/>
</dbReference>
<dbReference type="SMART" id="SM00382">
    <property type="entry name" value="AAA"/>
    <property type="match status" value="1"/>
</dbReference>
<evidence type="ECO:0000256" key="11">
    <source>
        <dbReference type="ARBA" id="ARBA00023204"/>
    </source>
</evidence>
<dbReference type="GO" id="GO:0005524">
    <property type="term" value="F:ATP binding"/>
    <property type="evidence" value="ECO:0007669"/>
    <property type="project" value="UniProtKB-KW"/>
</dbReference>
<dbReference type="GO" id="GO:0016787">
    <property type="term" value="F:hydrolase activity"/>
    <property type="evidence" value="ECO:0007669"/>
    <property type="project" value="UniProtKB-KW"/>
</dbReference>
<evidence type="ECO:0000313" key="16">
    <source>
        <dbReference type="Proteomes" id="UP000595437"/>
    </source>
</evidence>
<dbReference type="Proteomes" id="UP000595437">
    <property type="component" value="Chromosome 3"/>
</dbReference>
<keyword evidence="6 13" id="KW-0378">Hydrolase</keyword>
<dbReference type="EC" id="3.6.4.12" evidence="13"/>
<evidence type="ECO:0000256" key="10">
    <source>
        <dbReference type="ARBA" id="ARBA00023163"/>
    </source>
</evidence>
<keyword evidence="12 13" id="KW-0539">Nucleus</keyword>
<dbReference type="Pfam" id="PF17856">
    <property type="entry name" value="TIP49_C"/>
    <property type="match status" value="1"/>
</dbReference>
<evidence type="ECO:0000256" key="3">
    <source>
        <dbReference type="ARBA" id="ARBA00007519"/>
    </source>
</evidence>
<keyword evidence="16" id="KW-1185">Reference proteome</keyword>
<evidence type="ECO:0000256" key="6">
    <source>
        <dbReference type="ARBA" id="ARBA00022801"/>
    </source>
</evidence>
<keyword evidence="9 13" id="KW-0805">Transcription regulation</keyword>
<evidence type="ECO:0000256" key="13">
    <source>
        <dbReference type="RuleBase" id="RU363048"/>
    </source>
</evidence>
<protein>
    <recommendedName>
        <fullName evidence="13">RuvB-like helicase</fullName>
        <ecNumber evidence="13">3.6.4.12</ecNumber>
    </recommendedName>
</protein>
<comment type="subcellular location">
    <subcellularLocation>
        <location evidence="2 13">Nucleus</location>
    </subcellularLocation>
</comment>
<dbReference type="GO" id="GO:0006325">
    <property type="term" value="P:chromatin organization"/>
    <property type="evidence" value="ECO:0007669"/>
    <property type="project" value="UniProtKB-KW"/>
</dbReference>
<evidence type="ECO:0000256" key="12">
    <source>
        <dbReference type="ARBA" id="ARBA00023242"/>
    </source>
</evidence>
<dbReference type="FunFam" id="3.40.50.300:FF:002221">
    <property type="entry name" value="RuvB-like 2"/>
    <property type="match status" value="1"/>
</dbReference>
<keyword evidence="8 13" id="KW-0067">ATP-binding</keyword>
<feature type="domain" description="AAA+ ATPase" evidence="14">
    <location>
        <begin position="66"/>
        <end position="355"/>
    </location>
</feature>
<dbReference type="InterPro" id="IPR027238">
    <property type="entry name" value="RuvB-like"/>
</dbReference>
<gene>
    <name evidence="15" type="ORF">FKW44_003994</name>
</gene>
<keyword evidence="7 13" id="KW-0347">Helicase</keyword>
<dbReference type="AlphaFoldDB" id="A0A7T8HLK3"/>
<accession>A0A7T8HLK3</accession>
<keyword evidence="11 13" id="KW-0234">DNA repair</keyword>